<dbReference type="GO" id="GO:0046872">
    <property type="term" value="F:metal ion binding"/>
    <property type="evidence" value="ECO:0007669"/>
    <property type="project" value="InterPro"/>
</dbReference>
<dbReference type="PRINTS" id="PR00690">
    <property type="entry name" value="ADHESNFAMILY"/>
</dbReference>
<feature type="chain" id="PRO_5004787677" evidence="4">
    <location>
        <begin position="26"/>
        <end position="313"/>
    </location>
</feature>
<dbReference type="Proteomes" id="UP000010847">
    <property type="component" value="Chromosome"/>
</dbReference>
<dbReference type="PANTHER" id="PTHR42953">
    <property type="entry name" value="HIGH-AFFINITY ZINC UPTAKE SYSTEM PROTEIN ZNUA-RELATED"/>
    <property type="match status" value="1"/>
</dbReference>
<gene>
    <name evidence="5" type="ORF">DESME_05205</name>
</gene>
<reference evidence="5 6" key="1">
    <citation type="submission" date="2013-12" db="EMBL/GenBank/DDBJ databases">
        <authorList>
            <consortium name="DOE Joint Genome Institute"/>
            <person name="Smidt H."/>
            <person name="Huntemann M."/>
            <person name="Han J."/>
            <person name="Chen A."/>
            <person name="Kyrpides N."/>
            <person name="Mavromatis K."/>
            <person name="Markowitz V."/>
            <person name="Palaniappan K."/>
            <person name="Ivanova N."/>
            <person name="Schaumberg A."/>
            <person name="Pati A."/>
            <person name="Liolios K."/>
            <person name="Nordberg H.P."/>
            <person name="Cantor M.N."/>
            <person name="Hua S.X."/>
            <person name="Woyke T."/>
        </authorList>
    </citation>
    <scope>NUCLEOTIDE SEQUENCE [LARGE SCALE GENOMIC DNA]</scope>
    <source>
        <strain evidence="6">DSM 15288</strain>
    </source>
</reference>
<dbReference type="CDD" id="cd01017">
    <property type="entry name" value="AdcA"/>
    <property type="match status" value="1"/>
</dbReference>
<dbReference type="PANTHER" id="PTHR42953:SF8">
    <property type="entry name" value="ZINT DOMAIN-CONTAINING PROTEIN"/>
    <property type="match status" value="1"/>
</dbReference>
<dbReference type="EMBL" id="CP007032">
    <property type="protein sequence ID" value="AHF06526.1"/>
    <property type="molecule type" value="Genomic_DNA"/>
</dbReference>
<dbReference type="AlphaFoldDB" id="W0EBS7"/>
<dbReference type="InterPro" id="IPR006128">
    <property type="entry name" value="Lipoprotein_PsaA-like"/>
</dbReference>
<dbReference type="GO" id="GO:0007155">
    <property type="term" value="P:cell adhesion"/>
    <property type="evidence" value="ECO:0007669"/>
    <property type="project" value="InterPro"/>
</dbReference>
<dbReference type="STRING" id="871968.DESME_05205"/>
<evidence type="ECO:0000256" key="4">
    <source>
        <dbReference type="SAM" id="SignalP"/>
    </source>
</evidence>
<evidence type="ECO:0000256" key="1">
    <source>
        <dbReference type="ARBA" id="ARBA00022448"/>
    </source>
</evidence>
<dbReference type="Gene3D" id="3.40.50.1980">
    <property type="entry name" value="Nitrogenase molybdenum iron protein domain"/>
    <property type="match status" value="2"/>
</dbReference>
<dbReference type="PRINTS" id="PR00691">
    <property type="entry name" value="ADHESINB"/>
</dbReference>
<comment type="similarity">
    <text evidence="3">Belongs to the bacterial solute-binding protein 9 family.</text>
</comment>
<keyword evidence="6" id="KW-1185">Reference proteome</keyword>
<name>W0EBS7_9FIRM</name>
<sequence length="313" mass="34355">MKKLRVGFLGLVLILSALVFTGCGANSTADSQGTGFASNGDKKLTVYTTVYPMYDLTQKIGGDKIQLKNLVPAGTEPHDWEPTPSDMAALEKADVLIYNGAGMEPWLDKVLKSLNPEKLVTVEATQGLTLLNSQDETKKLATDPHVWLDPMHAKQEMGAIKDALVTADPANHAYYEKNYVENAAHFDQLDQEYKVAVSQFSKKDIVVAHQAFSYLCNAYGLNQVAIEGLAADSEPSPARMAEIVKFVQEKQLKYIFFEELVSPKVAQTIAQETGASTAVLNPFEGLTESDQQAGKDYFSVMRDNLEVLKKALQ</sequence>
<organism evidence="5 6">
    <name type="scientific">Desulfitobacterium metallireducens DSM 15288</name>
    <dbReference type="NCBI Taxonomy" id="871968"/>
    <lineage>
        <taxon>Bacteria</taxon>
        <taxon>Bacillati</taxon>
        <taxon>Bacillota</taxon>
        <taxon>Clostridia</taxon>
        <taxon>Eubacteriales</taxon>
        <taxon>Desulfitobacteriaceae</taxon>
        <taxon>Desulfitobacterium</taxon>
    </lineage>
</organism>
<dbReference type="SUPFAM" id="SSF53807">
    <property type="entry name" value="Helical backbone' metal receptor"/>
    <property type="match status" value="1"/>
</dbReference>
<dbReference type="GO" id="GO:0030001">
    <property type="term" value="P:metal ion transport"/>
    <property type="evidence" value="ECO:0007669"/>
    <property type="project" value="InterPro"/>
</dbReference>
<evidence type="ECO:0000313" key="6">
    <source>
        <dbReference type="Proteomes" id="UP000010847"/>
    </source>
</evidence>
<dbReference type="eggNOG" id="COG0803">
    <property type="taxonomic scope" value="Bacteria"/>
</dbReference>
<dbReference type="InterPro" id="IPR006129">
    <property type="entry name" value="AdhesinB"/>
</dbReference>
<dbReference type="KEGG" id="dmt:DESME_05205"/>
<dbReference type="InterPro" id="IPR050492">
    <property type="entry name" value="Bact_metal-bind_prot9"/>
</dbReference>
<dbReference type="InterPro" id="IPR006127">
    <property type="entry name" value="ZnuA-like"/>
</dbReference>
<dbReference type="PROSITE" id="PS51257">
    <property type="entry name" value="PROKAR_LIPOPROTEIN"/>
    <property type="match status" value="1"/>
</dbReference>
<evidence type="ECO:0000256" key="3">
    <source>
        <dbReference type="RuleBase" id="RU003512"/>
    </source>
</evidence>
<dbReference type="RefSeq" id="WP_006714948.1">
    <property type="nucleotide sequence ID" value="NZ_CP007032.1"/>
</dbReference>
<keyword evidence="2 4" id="KW-0732">Signal</keyword>
<proteinExistence type="inferred from homology"/>
<dbReference type="OrthoDB" id="9810636at2"/>
<evidence type="ECO:0000313" key="5">
    <source>
        <dbReference type="EMBL" id="AHF06526.1"/>
    </source>
</evidence>
<feature type="signal peptide" evidence="4">
    <location>
        <begin position="1"/>
        <end position="25"/>
    </location>
</feature>
<dbReference type="Pfam" id="PF01297">
    <property type="entry name" value="ZnuA"/>
    <property type="match status" value="1"/>
</dbReference>
<protein>
    <submittedName>
        <fullName evidence="5">ABC transporter substrate-binding protein</fullName>
    </submittedName>
</protein>
<accession>W0EBS7</accession>
<evidence type="ECO:0000256" key="2">
    <source>
        <dbReference type="ARBA" id="ARBA00022729"/>
    </source>
</evidence>
<dbReference type="HOGENOM" id="CLU_016838_1_0_9"/>
<keyword evidence="1 3" id="KW-0813">Transport</keyword>